<dbReference type="Pfam" id="PF21196">
    <property type="entry name" value="PcrA_UvrD_tudor"/>
    <property type="match status" value="1"/>
</dbReference>
<dbReference type="Gene3D" id="1.10.486.10">
    <property type="entry name" value="PCRA, domain 4"/>
    <property type="match status" value="1"/>
</dbReference>
<dbReference type="EMBL" id="AFBM01000009">
    <property type="protein sequence ID" value="EGF53157.1"/>
    <property type="molecule type" value="Genomic_DNA"/>
</dbReference>
<dbReference type="InterPro" id="IPR000212">
    <property type="entry name" value="DNA_helicase_UvrD/REP"/>
</dbReference>
<evidence type="ECO:0000256" key="11">
    <source>
        <dbReference type="ARBA" id="ARBA00048988"/>
    </source>
</evidence>
<dbReference type="Gene3D" id="1.10.10.160">
    <property type="match status" value="1"/>
</dbReference>
<dbReference type="Proteomes" id="UP000010321">
    <property type="component" value="Unassembled WGS sequence"/>
</dbReference>
<keyword evidence="3 12" id="KW-0378">Hydrolase</keyword>
<keyword evidence="2 12" id="KW-0547">Nucleotide-binding</keyword>
<dbReference type="Pfam" id="PF13361">
    <property type="entry name" value="UvrD_C"/>
    <property type="match status" value="1"/>
</dbReference>
<evidence type="ECO:0000313" key="15">
    <source>
        <dbReference type="EMBL" id="EGF53157.1"/>
    </source>
</evidence>
<dbReference type="GO" id="GO:0004386">
    <property type="term" value="F:helicase activity"/>
    <property type="evidence" value="ECO:0007669"/>
    <property type="project" value="UniProtKB-KW"/>
</dbReference>
<comment type="caution">
    <text evidence="15">The sequence shown here is derived from an EMBL/GenBank/DDBJ whole genome shotgun (WGS) entry which is preliminary data.</text>
</comment>
<dbReference type="PROSITE" id="PS51217">
    <property type="entry name" value="UVRD_HELICASE_CTER"/>
    <property type="match status" value="1"/>
</dbReference>
<evidence type="ECO:0000256" key="1">
    <source>
        <dbReference type="ARBA" id="ARBA00009922"/>
    </source>
</evidence>
<evidence type="ECO:0000256" key="9">
    <source>
        <dbReference type="ARBA" id="ARBA00034808"/>
    </source>
</evidence>
<name>A0ABN0CQ58_9BACE</name>
<evidence type="ECO:0000259" key="13">
    <source>
        <dbReference type="PROSITE" id="PS51198"/>
    </source>
</evidence>
<evidence type="ECO:0000256" key="6">
    <source>
        <dbReference type="ARBA" id="ARBA00023125"/>
    </source>
</evidence>
<evidence type="ECO:0000256" key="3">
    <source>
        <dbReference type="ARBA" id="ARBA00022801"/>
    </source>
</evidence>
<organism evidence="15 16">
    <name type="scientific">Bacteroides clarus YIT 12056</name>
    <dbReference type="NCBI Taxonomy" id="762984"/>
    <lineage>
        <taxon>Bacteria</taxon>
        <taxon>Pseudomonadati</taxon>
        <taxon>Bacteroidota</taxon>
        <taxon>Bacteroidia</taxon>
        <taxon>Bacteroidales</taxon>
        <taxon>Bacteroidaceae</taxon>
        <taxon>Bacteroides</taxon>
    </lineage>
</organism>
<keyword evidence="16" id="KW-1185">Reference proteome</keyword>
<dbReference type="PANTHER" id="PTHR11070:SF2">
    <property type="entry name" value="ATP-DEPENDENT DNA HELICASE SRS2"/>
    <property type="match status" value="1"/>
</dbReference>
<keyword evidence="7" id="KW-0413">Isomerase</keyword>
<evidence type="ECO:0000256" key="2">
    <source>
        <dbReference type="ARBA" id="ARBA00022741"/>
    </source>
</evidence>
<keyword evidence="4 12" id="KW-0347">Helicase</keyword>
<evidence type="ECO:0000256" key="5">
    <source>
        <dbReference type="ARBA" id="ARBA00022840"/>
    </source>
</evidence>
<dbReference type="EC" id="5.6.2.4" evidence="9"/>
<dbReference type="InterPro" id="IPR027417">
    <property type="entry name" value="P-loop_NTPase"/>
</dbReference>
<dbReference type="Pfam" id="PF00580">
    <property type="entry name" value="UvrD-helicase"/>
    <property type="match status" value="1"/>
</dbReference>
<feature type="domain" description="UvrD-like helicase C-terminal" evidence="14">
    <location>
        <begin position="296"/>
        <end position="578"/>
    </location>
</feature>
<accession>A0ABN0CQ58</accession>
<evidence type="ECO:0000256" key="10">
    <source>
        <dbReference type="ARBA" id="ARBA00034923"/>
    </source>
</evidence>
<comment type="similarity">
    <text evidence="1">Belongs to the helicase family. UvrD subfamily.</text>
</comment>
<dbReference type="PROSITE" id="PS51198">
    <property type="entry name" value="UVRD_HELICASE_ATP_BIND"/>
    <property type="match status" value="1"/>
</dbReference>
<dbReference type="PANTHER" id="PTHR11070">
    <property type="entry name" value="UVRD / RECB / PCRA DNA HELICASE FAMILY MEMBER"/>
    <property type="match status" value="1"/>
</dbReference>
<evidence type="ECO:0000313" key="16">
    <source>
        <dbReference type="Proteomes" id="UP000010321"/>
    </source>
</evidence>
<dbReference type="InterPro" id="IPR014016">
    <property type="entry name" value="UvrD-like_ATP-bd"/>
</dbReference>
<evidence type="ECO:0000256" key="12">
    <source>
        <dbReference type="PROSITE-ProRule" id="PRU00560"/>
    </source>
</evidence>
<protein>
    <recommendedName>
        <fullName evidence="9">DNA 3'-5' helicase</fullName>
        <ecNumber evidence="9">5.6.2.4</ecNumber>
    </recommendedName>
    <alternativeName>
        <fullName evidence="10">DNA 3'-5' helicase II</fullName>
    </alternativeName>
</protein>
<dbReference type="SUPFAM" id="SSF52540">
    <property type="entry name" value="P-loop containing nucleoside triphosphate hydrolases"/>
    <property type="match status" value="1"/>
</dbReference>
<evidence type="ECO:0000259" key="14">
    <source>
        <dbReference type="PROSITE" id="PS51217"/>
    </source>
</evidence>
<evidence type="ECO:0000256" key="8">
    <source>
        <dbReference type="ARBA" id="ARBA00034617"/>
    </source>
</evidence>
<sequence>MIRNMSDYIQELNEGQRAAVLYNDGPSLVIAGAGSGKTRVLTYKIAYLLENGYQPWNILALTFTNKAAREMKERIARQVGIERARHLWMGTFHSIFLRILHAEAARIGFTSKFTIYDTADSKSLLRSIIKEMGLDEKVYKPGMVQSRISNAKNHLVSPAGYANNKEAYEGDCAAKMPALRDIYRRYWERCRQADAMDFDDLLFYTFLLFRDHPDVLARYQSQFRYILVDEYQDTNFAQHSIVLQLAKEHQHVCVVGDDAQSIYSFRGADIDNILYFTKVYPGTKVFKLEQNYRSTQTIVSAANSLIEKNQRQIRKEVFSEKERGEAIGVYQAYSDVEEGDIVINKIAELRRQENYAYSDFAILYRTNAQSRVFEEAMRKRSMPYRIYGGLSFYQRKEIKDVIAYFRLAVNPNDEEAFKRIINYPARGIGDTTVSKITAAATDNNVSLWTVLCEPLTYGVNINKGTAGKLQGFRDLIAGFIEGVTEKNAYELGTEIIRQSGIINDVCQDNSPENLSRKENIEELANGMGDFCAQRQEEGNANITLSDFLSEVSLLTDQDSDKDGDDAKITLMTVHSAKGLEFKNVFVVGMEEELFPSGMAGDSPKALEEERRLFYVAITRAEDHCFLTYAKSRYRYGKMEFGNPSRFLKDIDVRFLKLPQDAGLSRRIDENAMSFRRENRENISSGMYGKREERVRPRQEIIAPTVPRNLKRVTPSMGTASAASHSSAVAGGNTVQPGQLIEHERFGLGEVMKVEGEGDNAKATIRFKNAGDKQLLLRFARFKVIG</sequence>
<gene>
    <name evidence="15" type="ORF">HMPREF9445_00941</name>
</gene>
<dbReference type="InterPro" id="IPR014017">
    <property type="entry name" value="DNA_helicase_UvrD-like_C"/>
</dbReference>
<dbReference type="Gene3D" id="3.40.50.300">
    <property type="entry name" value="P-loop containing nucleotide triphosphate hydrolases"/>
    <property type="match status" value="2"/>
</dbReference>
<feature type="domain" description="UvrD-like helicase ATP-binding" evidence="13">
    <location>
        <begin position="10"/>
        <end position="295"/>
    </location>
</feature>
<proteinExistence type="inferred from homology"/>
<keyword evidence="5 12" id="KW-0067">ATP-binding</keyword>
<comment type="catalytic activity">
    <reaction evidence="8">
        <text>Couples ATP hydrolysis with the unwinding of duplex DNA by translocating in the 3'-5' direction.</text>
        <dbReference type="EC" id="5.6.2.4"/>
    </reaction>
</comment>
<feature type="binding site" evidence="12">
    <location>
        <begin position="31"/>
        <end position="38"/>
    </location>
    <ligand>
        <name>ATP</name>
        <dbReference type="ChEBI" id="CHEBI:30616"/>
    </ligand>
</feature>
<keyword evidence="6" id="KW-0238">DNA-binding</keyword>
<dbReference type="CDD" id="cd17932">
    <property type="entry name" value="DEXQc_UvrD"/>
    <property type="match status" value="1"/>
</dbReference>
<comment type="catalytic activity">
    <reaction evidence="11">
        <text>ATP + H2O = ADP + phosphate + H(+)</text>
        <dbReference type="Rhea" id="RHEA:13065"/>
        <dbReference type="ChEBI" id="CHEBI:15377"/>
        <dbReference type="ChEBI" id="CHEBI:15378"/>
        <dbReference type="ChEBI" id="CHEBI:30616"/>
        <dbReference type="ChEBI" id="CHEBI:43474"/>
        <dbReference type="ChEBI" id="CHEBI:456216"/>
        <dbReference type="EC" id="5.6.2.4"/>
    </reaction>
</comment>
<evidence type="ECO:0000256" key="4">
    <source>
        <dbReference type="ARBA" id="ARBA00022806"/>
    </source>
</evidence>
<evidence type="ECO:0000256" key="7">
    <source>
        <dbReference type="ARBA" id="ARBA00023235"/>
    </source>
</evidence>
<reference evidence="15 16" key="1">
    <citation type="submission" date="2011-02" db="EMBL/GenBank/DDBJ databases">
        <authorList>
            <person name="Weinstock G."/>
            <person name="Sodergren E."/>
            <person name="Clifton S."/>
            <person name="Fulton L."/>
            <person name="Fulton B."/>
            <person name="Courtney L."/>
            <person name="Fronick C."/>
            <person name="Harrison M."/>
            <person name="Strong C."/>
            <person name="Farmer C."/>
            <person name="Delahaunty K."/>
            <person name="Markovic C."/>
            <person name="Hall O."/>
            <person name="Minx P."/>
            <person name="Tomlinson C."/>
            <person name="Mitreva M."/>
            <person name="Hou S."/>
            <person name="Chen J."/>
            <person name="Wollam A."/>
            <person name="Pepin K.H."/>
            <person name="Johnson M."/>
            <person name="Bhonagiri V."/>
            <person name="Zhang X."/>
            <person name="Suruliraj S."/>
            <person name="Warren W."/>
            <person name="Chinwalla A."/>
            <person name="Mardis E.R."/>
            <person name="Wilson R.K."/>
        </authorList>
    </citation>
    <scope>NUCLEOTIDE SEQUENCE [LARGE SCALE GENOMIC DNA]</scope>
    <source>
        <strain evidence="15 16">YIT 12056</strain>
    </source>
</reference>
<dbReference type="InterPro" id="IPR013986">
    <property type="entry name" value="DExx_box_DNA_helicase_dom_sf"/>
</dbReference>
<dbReference type="CDD" id="cd18807">
    <property type="entry name" value="SF1_C_UvrD"/>
    <property type="match status" value="1"/>
</dbReference>